<protein>
    <recommendedName>
        <fullName evidence="5 17">Epoxyqueuosine reductase QueH</fullName>
        <ecNumber evidence="4 17">1.17.99.6</ecNumber>
    </recommendedName>
    <alternativeName>
        <fullName evidence="15 17">Queuosine biosynthesis protein QueH</fullName>
    </alternativeName>
</protein>
<keyword evidence="6 17" id="KW-0004">4Fe-4S</keyword>
<dbReference type="HAMAP" id="MF_02089">
    <property type="entry name" value="QueH"/>
    <property type="match status" value="1"/>
</dbReference>
<evidence type="ECO:0000256" key="8">
    <source>
        <dbReference type="ARBA" id="ARBA00022723"/>
    </source>
</evidence>
<keyword evidence="7 17" id="KW-0819">tRNA processing</keyword>
<dbReference type="Proteomes" id="UP000824124">
    <property type="component" value="Unassembled WGS sequence"/>
</dbReference>
<evidence type="ECO:0000256" key="15">
    <source>
        <dbReference type="ARBA" id="ARBA00031446"/>
    </source>
</evidence>
<feature type="binding site" evidence="17">
    <location>
        <position position="9"/>
    </location>
    <ligand>
        <name>[4Fe-4S] cluster</name>
        <dbReference type="ChEBI" id="CHEBI:49883"/>
    </ligand>
</feature>
<dbReference type="PANTHER" id="PTHR36701">
    <property type="entry name" value="EPOXYQUEUOSINE REDUCTASE QUEH"/>
    <property type="match status" value="1"/>
</dbReference>
<keyword evidence="10 17" id="KW-0560">Oxidoreductase</keyword>
<keyword evidence="9 17" id="KW-0671">Queuosine biosynthesis</keyword>
<evidence type="ECO:0000256" key="5">
    <source>
        <dbReference type="ARBA" id="ARBA00016895"/>
    </source>
</evidence>
<comment type="function">
    <text evidence="1 17">Catalyzes the conversion of epoxyqueuosine (oQ) to queuosine (Q), which is a hypermodified base found in the wobble positions of tRNA(Asp), tRNA(Asn), tRNA(His) and tRNA(Tyr).</text>
</comment>
<comment type="caution">
    <text evidence="18">The sequence shown here is derived from an EMBL/GenBank/DDBJ whole genome shotgun (WGS) entry which is preliminary data.</text>
</comment>
<evidence type="ECO:0000256" key="11">
    <source>
        <dbReference type="ARBA" id="ARBA00023004"/>
    </source>
</evidence>
<evidence type="ECO:0000256" key="7">
    <source>
        <dbReference type="ARBA" id="ARBA00022694"/>
    </source>
</evidence>
<feature type="disulfide bond" description="Redox-active" evidence="17">
    <location>
        <begin position="163"/>
        <end position="165"/>
    </location>
</feature>
<evidence type="ECO:0000313" key="18">
    <source>
        <dbReference type="EMBL" id="HIU09772.1"/>
    </source>
</evidence>
<feature type="binding site" evidence="17">
    <location>
        <position position="83"/>
    </location>
    <ligand>
        <name>[4Fe-4S] cluster</name>
        <dbReference type="ChEBI" id="CHEBI:49883"/>
    </ligand>
</feature>
<dbReference type="GO" id="GO:0046872">
    <property type="term" value="F:metal ion binding"/>
    <property type="evidence" value="ECO:0007669"/>
    <property type="project" value="UniProtKB-KW"/>
</dbReference>
<gene>
    <name evidence="17" type="primary">queH</name>
    <name evidence="18" type="ORF">IAB00_00735</name>
</gene>
<evidence type="ECO:0000256" key="13">
    <source>
        <dbReference type="ARBA" id="ARBA00023157"/>
    </source>
</evidence>
<evidence type="ECO:0000256" key="16">
    <source>
        <dbReference type="ARBA" id="ARBA00047415"/>
    </source>
</evidence>
<organism evidence="18 19">
    <name type="scientific">Candidatus Avidehalobacter gallistercoris</name>
    <dbReference type="NCBI Taxonomy" id="2840694"/>
    <lineage>
        <taxon>Bacteria</taxon>
        <taxon>Bacillati</taxon>
        <taxon>Bacillota</taxon>
        <taxon>Clostridia</taxon>
        <taxon>Eubacteriales</taxon>
        <taxon>Peptococcaceae</taxon>
        <taxon>Peptococcaceae incertae sedis</taxon>
        <taxon>Candidatus Avidehalobacter</taxon>
    </lineage>
</organism>
<reference evidence="18" key="1">
    <citation type="submission" date="2020-10" db="EMBL/GenBank/DDBJ databases">
        <authorList>
            <person name="Gilroy R."/>
        </authorList>
    </citation>
    <scope>NUCLEOTIDE SEQUENCE</scope>
    <source>
        <strain evidence="18">2830</strain>
    </source>
</reference>
<evidence type="ECO:0000256" key="2">
    <source>
        <dbReference type="ARBA" id="ARBA00004691"/>
    </source>
</evidence>
<feature type="binding site" evidence="17">
    <location>
        <position position="86"/>
    </location>
    <ligand>
        <name>[4Fe-4S] cluster</name>
        <dbReference type="ChEBI" id="CHEBI:49883"/>
    </ligand>
</feature>
<dbReference type="InterPro" id="IPR003828">
    <property type="entry name" value="QueH"/>
</dbReference>
<name>A0A9D1HIU2_9FIRM</name>
<dbReference type="EC" id="1.17.99.6" evidence="4 17"/>
<evidence type="ECO:0000256" key="6">
    <source>
        <dbReference type="ARBA" id="ARBA00022485"/>
    </source>
</evidence>
<evidence type="ECO:0000256" key="10">
    <source>
        <dbReference type="ARBA" id="ARBA00023002"/>
    </source>
</evidence>
<dbReference type="EMBL" id="DVMH01000005">
    <property type="protein sequence ID" value="HIU09772.1"/>
    <property type="molecule type" value="Genomic_DNA"/>
</dbReference>
<keyword evidence="13 17" id="KW-1015">Disulfide bond</keyword>
<keyword evidence="12 17" id="KW-0411">Iron-sulfur</keyword>
<dbReference type="GO" id="GO:0008616">
    <property type="term" value="P:tRNA queuosine(34) biosynthetic process"/>
    <property type="evidence" value="ECO:0007669"/>
    <property type="project" value="UniProtKB-UniRule"/>
</dbReference>
<dbReference type="AlphaFoldDB" id="A0A9D1HIU2"/>
<reference evidence="18" key="2">
    <citation type="journal article" date="2021" name="PeerJ">
        <title>Extensive microbial diversity within the chicken gut microbiome revealed by metagenomics and culture.</title>
        <authorList>
            <person name="Gilroy R."/>
            <person name="Ravi A."/>
            <person name="Getino M."/>
            <person name="Pursley I."/>
            <person name="Horton D.L."/>
            <person name="Alikhan N.F."/>
            <person name="Baker D."/>
            <person name="Gharbi K."/>
            <person name="Hall N."/>
            <person name="Watson M."/>
            <person name="Adriaenssens E.M."/>
            <person name="Foster-Nyarko E."/>
            <person name="Jarju S."/>
            <person name="Secka A."/>
            <person name="Antonio M."/>
            <person name="Oren A."/>
            <person name="Chaudhuri R.R."/>
            <person name="La Ragione R."/>
            <person name="Hildebrand F."/>
            <person name="Pallen M.J."/>
        </authorList>
    </citation>
    <scope>NUCLEOTIDE SEQUENCE</scope>
    <source>
        <strain evidence="18">2830</strain>
    </source>
</reference>
<proteinExistence type="inferred from homology"/>
<evidence type="ECO:0000256" key="12">
    <source>
        <dbReference type="ARBA" id="ARBA00023014"/>
    </source>
</evidence>
<comment type="pathway">
    <text evidence="2 17">tRNA modification; tRNA-queuosine biosynthesis.</text>
</comment>
<evidence type="ECO:0000256" key="4">
    <source>
        <dbReference type="ARBA" id="ARBA00012622"/>
    </source>
</evidence>
<feature type="binding site" evidence="17">
    <location>
        <position position="8"/>
    </location>
    <ligand>
        <name>[4Fe-4S] cluster</name>
        <dbReference type="ChEBI" id="CHEBI:49883"/>
    </ligand>
</feature>
<dbReference type="GO" id="GO:0051539">
    <property type="term" value="F:4 iron, 4 sulfur cluster binding"/>
    <property type="evidence" value="ECO:0007669"/>
    <property type="project" value="UniProtKB-UniRule"/>
</dbReference>
<keyword evidence="8 17" id="KW-0479">Metal-binding</keyword>
<dbReference type="Pfam" id="PF02677">
    <property type="entry name" value="QueH"/>
    <property type="match status" value="1"/>
</dbReference>
<evidence type="ECO:0000256" key="3">
    <source>
        <dbReference type="ARBA" id="ARBA00008207"/>
    </source>
</evidence>
<keyword evidence="14 17" id="KW-0676">Redox-active center</keyword>
<evidence type="ECO:0000256" key="1">
    <source>
        <dbReference type="ARBA" id="ARBA00002268"/>
    </source>
</evidence>
<comment type="catalytic activity">
    <reaction evidence="16 17">
        <text>epoxyqueuosine(34) in tRNA + AH2 = queuosine(34) in tRNA + A + H2O</text>
        <dbReference type="Rhea" id="RHEA:32159"/>
        <dbReference type="Rhea" id="RHEA-COMP:18571"/>
        <dbReference type="Rhea" id="RHEA-COMP:18582"/>
        <dbReference type="ChEBI" id="CHEBI:13193"/>
        <dbReference type="ChEBI" id="CHEBI:15377"/>
        <dbReference type="ChEBI" id="CHEBI:17499"/>
        <dbReference type="ChEBI" id="CHEBI:194431"/>
        <dbReference type="ChEBI" id="CHEBI:194443"/>
        <dbReference type="EC" id="1.17.99.6"/>
    </reaction>
</comment>
<evidence type="ECO:0000313" key="19">
    <source>
        <dbReference type="Proteomes" id="UP000824124"/>
    </source>
</evidence>
<dbReference type="PANTHER" id="PTHR36701:SF1">
    <property type="entry name" value="EPOXYQUEUOSINE REDUCTASE QUEH"/>
    <property type="match status" value="1"/>
</dbReference>
<evidence type="ECO:0000256" key="9">
    <source>
        <dbReference type="ARBA" id="ARBA00022785"/>
    </source>
</evidence>
<dbReference type="GO" id="GO:0052693">
    <property type="term" value="F:epoxyqueuosine reductase activity"/>
    <property type="evidence" value="ECO:0007669"/>
    <property type="project" value="UniProtKB-UniRule"/>
</dbReference>
<evidence type="ECO:0000256" key="14">
    <source>
        <dbReference type="ARBA" id="ARBA00023284"/>
    </source>
</evidence>
<accession>A0A9D1HIU2</accession>
<evidence type="ECO:0000256" key="17">
    <source>
        <dbReference type="HAMAP-Rule" id="MF_02089"/>
    </source>
</evidence>
<comment type="similarity">
    <text evidence="3 17">Belongs to the QueH family.</text>
</comment>
<keyword evidence="11 17" id="KW-0408">Iron</keyword>
<sequence>MKLLLHCCCAPCSVMPLRLLREEGIEPATFFYNPNIHPYREYKKRRNTFREYMESQHVSFAMLDDYNMEDFLAGVAAHPEARCGFCYQIRLREAAKFASEHGFDTLSTSLLVSPYQKHDLIRIEGEKAAAEFGLDFYYRDFRPYFQQGQEIARAEGLYLQGYCGCVYSEKDRYFRPKAQPLILDNKWQKRENQCAKNHNTTKAE</sequence>